<evidence type="ECO:0000313" key="3">
    <source>
        <dbReference type="Proteomes" id="UP000574067"/>
    </source>
</evidence>
<dbReference type="RefSeq" id="WP_169160368.1">
    <property type="nucleotide sequence ID" value="NZ_JABBFW010000006.1"/>
</dbReference>
<evidence type="ECO:0000256" key="1">
    <source>
        <dbReference type="SAM" id="Phobius"/>
    </source>
</evidence>
<dbReference type="PANTHER" id="PTHR41532">
    <property type="entry name" value="FIXS PROTEIN"/>
    <property type="match status" value="1"/>
</dbReference>
<comment type="caution">
    <text evidence="2">The sequence shown here is derived from an EMBL/GenBank/DDBJ whole genome shotgun (WGS) entry which is preliminary data.</text>
</comment>
<keyword evidence="1" id="KW-0812">Transmembrane</keyword>
<sequence>MEILYLLIPLSALLVLVIIGVFGWALHGGQFDDLDREGERILNADGEALTGVKLEESSAPNNAHRVDSH</sequence>
<dbReference type="AlphaFoldDB" id="A0A848FAW1"/>
<dbReference type="InterPro" id="IPR004714">
    <property type="entry name" value="Cyt_oxidase_maturation_cbb3"/>
</dbReference>
<protein>
    <submittedName>
        <fullName evidence="2">Cbb3-type cytochrome oxidase assembly protein CcoS</fullName>
    </submittedName>
</protein>
<organism evidence="2 3">
    <name type="scientific">Azohydromonas caseinilytica</name>
    <dbReference type="NCBI Taxonomy" id="2728836"/>
    <lineage>
        <taxon>Bacteria</taxon>
        <taxon>Pseudomonadati</taxon>
        <taxon>Pseudomonadota</taxon>
        <taxon>Betaproteobacteria</taxon>
        <taxon>Burkholderiales</taxon>
        <taxon>Sphaerotilaceae</taxon>
        <taxon>Azohydromonas</taxon>
    </lineage>
</organism>
<accession>A0A848FAW1</accession>
<dbReference type="NCBIfam" id="TIGR00847">
    <property type="entry name" value="ccoS"/>
    <property type="match status" value="1"/>
</dbReference>
<dbReference type="Proteomes" id="UP000574067">
    <property type="component" value="Unassembled WGS sequence"/>
</dbReference>
<evidence type="ECO:0000313" key="2">
    <source>
        <dbReference type="EMBL" id="NML15463.1"/>
    </source>
</evidence>
<proteinExistence type="predicted"/>
<name>A0A848FAW1_9BURK</name>
<dbReference type="PANTHER" id="PTHR41532:SF1">
    <property type="entry name" value="FIXS PROTEIN"/>
    <property type="match status" value="1"/>
</dbReference>
<dbReference type="Pfam" id="PF03597">
    <property type="entry name" value="FixS"/>
    <property type="match status" value="1"/>
</dbReference>
<reference evidence="2 3" key="1">
    <citation type="submission" date="2020-04" db="EMBL/GenBank/DDBJ databases">
        <title>Azohydromonas sp. isolated from soil.</title>
        <authorList>
            <person name="Dahal R.H."/>
        </authorList>
    </citation>
    <scope>NUCLEOTIDE SEQUENCE [LARGE SCALE GENOMIC DNA]</scope>
    <source>
        <strain evidence="2 3">G-1-1-14</strain>
    </source>
</reference>
<keyword evidence="1" id="KW-0472">Membrane</keyword>
<feature type="transmembrane region" description="Helical" evidence="1">
    <location>
        <begin position="6"/>
        <end position="26"/>
    </location>
</feature>
<keyword evidence="1" id="KW-1133">Transmembrane helix</keyword>
<dbReference type="EMBL" id="JABBFW010000006">
    <property type="protein sequence ID" value="NML15463.1"/>
    <property type="molecule type" value="Genomic_DNA"/>
</dbReference>
<gene>
    <name evidence="2" type="primary">ccoS</name>
    <name evidence="2" type="ORF">HHL10_10795</name>
</gene>
<keyword evidence="3" id="KW-1185">Reference proteome</keyword>